<dbReference type="GO" id="GO:0050661">
    <property type="term" value="F:NADP binding"/>
    <property type="evidence" value="ECO:0007669"/>
    <property type="project" value="TreeGrafter"/>
</dbReference>
<dbReference type="EC" id="1.1.1.169" evidence="3 10"/>
<accession>A0A2S9K2M7</accession>
<evidence type="ECO:0000256" key="10">
    <source>
        <dbReference type="RuleBase" id="RU362068"/>
    </source>
</evidence>
<dbReference type="InterPro" id="IPR003710">
    <property type="entry name" value="ApbA"/>
</dbReference>
<dbReference type="GO" id="GO:0008677">
    <property type="term" value="F:2-dehydropantoate 2-reductase activity"/>
    <property type="evidence" value="ECO:0007669"/>
    <property type="project" value="UniProtKB-EC"/>
</dbReference>
<comment type="function">
    <text evidence="10">Catalyzes the NADPH-dependent reduction of ketopantoate into pantoic acid.</text>
</comment>
<dbReference type="EMBL" id="PVLQ01000053">
    <property type="protein sequence ID" value="PRD64701.1"/>
    <property type="molecule type" value="Genomic_DNA"/>
</dbReference>
<feature type="domain" description="Ketopantoate reductase C-terminal" evidence="12">
    <location>
        <begin position="180"/>
        <end position="301"/>
    </location>
</feature>
<dbReference type="GO" id="GO:0015940">
    <property type="term" value="P:pantothenate biosynthetic process"/>
    <property type="evidence" value="ECO:0007669"/>
    <property type="project" value="UniProtKB-UniPathway"/>
</dbReference>
<keyword evidence="7 10" id="KW-0560">Oxidoreductase</keyword>
<comment type="pathway">
    <text evidence="1 10">Cofactor biosynthesis; (R)-pantothenate biosynthesis; (R)-pantoate from 3-methyl-2-oxobutanoate: step 2/2.</text>
</comment>
<evidence type="ECO:0000256" key="4">
    <source>
        <dbReference type="ARBA" id="ARBA00019465"/>
    </source>
</evidence>
<keyword evidence="14" id="KW-1185">Reference proteome</keyword>
<comment type="similarity">
    <text evidence="2 10">Belongs to the ketopantoate reductase family.</text>
</comment>
<keyword evidence="5 10" id="KW-0566">Pantothenate biosynthesis</keyword>
<dbReference type="InterPro" id="IPR050838">
    <property type="entry name" value="Ketopantoate_reductase"/>
</dbReference>
<evidence type="ECO:0000256" key="1">
    <source>
        <dbReference type="ARBA" id="ARBA00004994"/>
    </source>
</evidence>
<dbReference type="OrthoDB" id="8555723at2"/>
<evidence type="ECO:0000313" key="13">
    <source>
        <dbReference type="EMBL" id="PRD64701.1"/>
    </source>
</evidence>
<evidence type="ECO:0000256" key="9">
    <source>
        <dbReference type="ARBA" id="ARBA00048793"/>
    </source>
</evidence>
<dbReference type="NCBIfam" id="TIGR00745">
    <property type="entry name" value="apbA_panE"/>
    <property type="match status" value="1"/>
</dbReference>
<comment type="caution">
    <text evidence="13">The sequence shown here is derived from an EMBL/GenBank/DDBJ whole genome shotgun (WGS) entry which is preliminary data.</text>
</comment>
<dbReference type="PANTHER" id="PTHR43765">
    <property type="entry name" value="2-DEHYDROPANTOATE 2-REDUCTASE-RELATED"/>
    <property type="match status" value="1"/>
</dbReference>
<dbReference type="InterPro" id="IPR013752">
    <property type="entry name" value="KPA_reductase"/>
</dbReference>
<dbReference type="Pfam" id="PF08546">
    <property type="entry name" value="ApbA_C"/>
    <property type="match status" value="1"/>
</dbReference>
<dbReference type="SUPFAM" id="SSF48179">
    <property type="entry name" value="6-phosphogluconate dehydrogenase C-terminal domain-like"/>
    <property type="match status" value="1"/>
</dbReference>
<dbReference type="RefSeq" id="WP_105749050.1">
    <property type="nucleotide sequence ID" value="NZ_PVLQ01000053.1"/>
</dbReference>
<dbReference type="InterPro" id="IPR008927">
    <property type="entry name" value="6-PGluconate_DH-like_C_sf"/>
</dbReference>
<gene>
    <name evidence="13" type="ORF">C6P64_13295</name>
</gene>
<sequence>MKITVVGAGAMGSLFGGLLAERGHEVTLVDVNAAHLQAIQSQGLRLHTDQSDRHIRALRACRPDEADGVPDLVLVFTKTLHTASALAGVAHLIGPETHVLSLQNGLGNVEVISQHAALGRILLGVTTWPADLVGPGHVHSHGQGVVRLMSADGRDRPFVATVAQALDEAGLACTVDAAVWTAIWEKVAFNAALNSICTATQCTVDQLGAIDDGPALAFCVVDEVLAVAQAQGVTVHADACKARVADAIGRHVGHKPSMLQDVLAGRRTEIESINGAVVAAAAAHDIPVPCTRTLLQIVRLVQARQAGTAPAGSVIH</sequence>
<dbReference type="FunFam" id="1.10.1040.10:FF:000017">
    <property type="entry name" value="2-dehydropantoate 2-reductase"/>
    <property type="match status" value="1"/>
</dbReference>
<dbReference type="Gene3D" id="3.40.50.720">
    <property type="entry name" value="NAD(P)-binding Rossmann-like Domain"/>
    <property type="match status" value="1"/>
</dbReference>
<dbReference type="InterPro" id="IPR013332">
    <property type="entry name" value="KPR_N"/>
</dbReference>
<dbReference type="InterPro" id="IPR013328">
    <property type="entry name" value="6PGD_dom2"/>
</dbReference>
<evidence type="ECO:0000259" key="11">
    <source>
        <dbReference type="Pfam" id="PF02558"/>
    </source>
</evidence>
<evidence type="ECO:0000256" key="3">
    <source>
        <dbReference type="ARBA" id="ARBA00013014"/>
    </source>
</evidence>
<evidence type="ECO:0000256" key="7">
    <source>
        <dbReference type="ARBA" id="ARBA00023002"/>
    </source>
</evidence>
<dbReference type="AlphaFoldDB" id="A0A2S9K2M7"/>
<evidence type="ECO:0000256" key="6">
    <source>
        <dbReference type="ARBA" id="ARBA00022857"/>
    </source>
</evidence>
<evidence type="ECO:0000313" key="14">
    <source>
        <dbReference type="Proteomes" id="UP000238589"/>
    </source>
</evidence>
<dbReference type="InterPro" id="IPR036291">
    <property type="entry name" value="NAD(P)-bd_dom_sf"/>
</dbReference>
<comment type="catalytic activity">
    <reaction evidence="9 10">
        <text>(R)-pantoate + NADP(+) = 2-dehydropantoate + NADPH + H(+)</text>
        <dbReference type="Rhea" id="RHEA:16233"/>
        <dbReference type="ChEBI" id="CHEBI:11561"/>
        <dbReference type="ChEBI" id="CHEBI:15378"/>
        <dbReference type="ChEBI" id="CHEBI:15980"/>
        <dbReference type="ChEBI" id="CHEBI:57783"/>
        <dbReference type="ChEBI" id="CHEBI:58349"/>
        <dbReference type="EC" id="1.1.1.169"/>
    </reaction>
</comment>
<dbReference type="Proteomes" id="UP000238589">
    <property type="component" value="Unassembled WGS sequence"/>
</dbReference>
<organism evidence="13 14">
    <name type="scientific">Malikia granosa</name>
    <dbReference type="NCBI Taxonomy" id="263067"/>
    <lineage>
        <taxon>Bacteria</taxon>
        <taxon>Pseudomonadati</taxon>
        <taxon>Pseudomonadota</taxon>
        <taxon>Betaproteobacteria</taxon>
        <taxon>Burkholderiales</taxon>
        <taxon>Comamonadaceae</taxon>
        <taxon>Malikia</taxon>
    </lineage>
</organism>
<dbReference type="GO" id="GO:0005737">
    <property type="term" value="C:cytoplasm"/>
    <property type="evidence" value="ECO:0007669"/>
    <property type="project" value="TreeGrafter"/>
</dbReference>
<dbReference type="SUPFAM" id="SSF51735">
    <property type="entry name" value="NAD(P)-binding Rossmann-fold domains"/>
    <property type="match status" value="1"/>
</dbReference>
<name>A0A2S9K2M7_9BURK</name>
<dbReference type="UniPathway" id="UPA00028">
    <property type="reaction ID" value="UER00004"/>
</dbReference>
<dbReference type="Pfam" id="PF02558">
    <property type="entry name" value="ApbA"/>
    <property type="match status" value="1"/>
</dbReference>
<evidence type="ECO:0000259" key="12">
    <source>
        <dbReference type="Pfam" id="PF08546"/>
    </source>
</evidence>
<protein>
    <recommendedName>
        <fullName evidence="4 10">2-dehydropantoate 2-reductase</fullName>
        <ecNumber evidence="3 10">1.1.1.169</ecNumber>
    </recommendedName>
    <alternativeName>
        <fullName evidence="8 10">Ketopantoate reductase</fullName>
    </alternativeName>
</protein>
<proteinExistence type="inferred from homology"/>
<reference evidence="13 14" key="1">
    <citation type="submission" date="2018-03" db="EMBL/GenBank/DDBJ databases">
        <title>Comparative genomics illustrates the genes involved in a hyperalkaliphilic mechanisms of Serpentinomonas isolated from highly-alkaline calcium-rich serpentinized springs.</title>
        <authorList>
            <person name="Suzuki S."/>
            <person name="Ishii S."/>
            <person name="Walworth N."/>
            <person name="Bird L."/>
            <person name="Kuenen J.G."/>
            <person name="Nealson K.H."/>
        </authorList>
    </citation>
    <scope>NUCLEOTIDE SEQUENCE [LARGE SCALE GENOMIC DNA]</scope>
    <source>
        <strain evidence="13 14">P1</strain>
    </source>
</reference>
<evidence type="ECO:0000256" key="8">
    <source>
        <dbReference type="ARBA" id="ARBA00032024"/>
    </source>
</evidence>
<evidence type="ECO:0000256" key="5">
    <source>
        <dbReference type="ARBA" id="ARBA00022655"/>
    </source>
</evidence>
<dbReference type="Gene3D" id="1.10.1040.10">
    <property type="entry name" value="N-(1-d-carboxylethyl)-l-norvaline Dehydrogenase, domain 2"/>
    <property type="match status" value="1"/>
</dbReference>
<keyword evidence="6 10" id="KW-0521">NADP</keyword>
<dbReference type="PANTHER" id="PTHR43765:SF2">
    <property type="entry name" value="2-DEHYDROPANTOATE 2-REDUCTASE"/>
    <property type="match status" value="1"/>
</dbReference>
<evidence type="ECO:0000256" key="2">
    <source>
        <dbReference type="ARBA" id="ARBA00007870"/>
    </source>
</evidence>
<feature type="domain" description="Ketopantoate reductase N-terminal" evidence="11">
    <location>
        <begin position="3"/>
        <end position="148"/>
    </location>
</feature>